<comment type="similarity">
    <text evidence="1">Belongs to the 'phage' integrase family.</text>
</comment>
<protein>
    <submittedName>
        <fullName evidence="6">Site-specific integrase</fullName>
    </submittedName>
</protein>
<dbReference type="Gene3D" id="1.10.443.10">
    <property type="entry name" value="Intergrase catalytic core"/>
    <property type="match status" value="1"/>
</dbReference>
<feature type="domain" description="Tyr recombinase" evidence="5">
    <location>
        <begin position="186"/>
        <end position="405"/>
    </location>
</feature>
<keyword evidence="3" id="KW-0238">DNA-binding</keyword>
<dbReference type="Pfam" id="PF00589">
    <property type="entry name" value="Phage_integrase"/>
    <property type="match status" value="1"/>
</dbReference>
<dbReference type="GO" id="GO:0006310">
    <property type="term" value="P:DNA recombination"/>
    <property type="evidence" value="ECO:0007669"/>
    <property type="project" value="UniProtKB-KW"/>
</dbReference>
<dbReference type="PANTHER" id="PTHR30349:SF41">
    <property type="entry name" value="INTEGRASE_RECOMBINASE PROTEIN MJ0367-RELATED"/>
    <property type="match status" value="1"/>
</dbReference>
<organism evidence="6 7">
    <name type="scientific">Ectopseudomonas oleovorans</name>
    <name type="common">Pseudomonas oleovorans</name>
    <dbReference type="NCBI Taxonomy" id="301"/>
    <lineage>
        <taxon>Bacteria</taxon>
        <taxon>Pseudomonadati</taxon>
        <taxon>Pseudomonadota</taxon>
        <taxon>Gammaproteobacteria</taxon>
        <taxon>Pseudomonadales</taxon>
        <taxon>Pseudomonadaceae</taxon>
        <taxon>Ectopseudomonas</taxon>
    </lineage>
</organism>
<dbReference type="InterPro" id="IPR011010">
    <property type="entry name" value="DNA_brk_join_enz"/>
</dbReference>
<keyword evidence="2" id="KW-0229">DNA integration</keyword>
<dbReference type="GO" id="GO:0015074">
    <property type="term" value="P:DNA integration"/>
    <property type="evidence" value="ECO:0007669"/>
    <property type="project" value="UniProtKB-KW"/>
</dbReference>
<reference evidence="6 7" key="1">
    <citation type="submission" date="2018-10" db="EMBL/GenBank/DDBJ databases">
        <title>Transmission dynamics of multidrug resistant bacteria on intensive care unit surfaces.</title>
        <authorList>
            <person name="D'Souza A.W."/>
            <person name="Potter R.F."/>
            <person name="Wallace M."/>
            <person name="Shupe A."/>
            <person name="Patel S."/>
            <person name="Sun S."/>
            <person name="Gul D."/>
            <person name="Kwon J.H."/>
            <person name="Andleeb S."/>
            <person name="Burnham C.-A.D."/>
            <person name="Dantas G."/>
        </authorList>
    </citation>
    <scope>NUCLEOTIDE SEQUENCE [LARGE SCALE GENOMIC DNA]</scope>
    <source>
        <strain evidence="6 7">PO_271</strain>
    </source>
</reference>
<proteinExistence type="inferred from homology"/>
<dbReference type="GO" id="GO:0003677">
    <property type="term" value="F:DNA binding"/>
    <property type="evidence" value="ECO:0007669"/>
    <property type="project" value="UniProtKB-KW"/>
</dbReference>
<evidence type="ECO:0000313" key="6">
    <source>
        <dbReference type="EMBL" id="RRW34385.1"/>
    </source>
</evidence>
<keyword evidence="4" id="KW-0233">DNA recombination</keyword>
<name>A0A427HIF4_ECTOL</name>
<evidence type="ECO:0000259" key="5">
    <source>
        <dbReference type="PROSITE" id="PS51898"/>
    </source>
</evidence>
<evidence type="ECO:0000256" key="1">
    <source>
        <dbReference type="ARBA" id="ARBA00008857"/>
    </source>
</evidence>
<evidence type="ECO:0000256" key="4">
    <source>
        <dbReference type="ARBA" id="ARBA00023172"/>
    </source>
</evidence>
<dbReference type="PANTHER" id="PTHR30349">
    <property type="entry name" value="PHAGE INTEGRASE-RELATED"/>
    <property type="match status" value="1"/>
</dbReference>
<dbReference type="InterPro" id="IPR002104">
    <property type="entry name" value="Integrase_catalytic"/>
</dbReference>
<accession>A0A427HIF4</accession>
<evidence type="ECO:0000313" key="7">
    <source>
        <dbReference type="Proteomes" id="UP000272833"/>
    </source>
</evidence>
<dbReference type="PROSITE" id="PS51898">
    <property type="entry name" value="TYR_RECOMBINASE"/>
    <property type="match status" value="1"/>
</dbReference>
<dbReference type="SUPFAM" id="SSF56349">
    <property type="entry name" value="DNA breaking-rejoining enzymes"/>
    <property type="match status" value="1"/>
</dbReference>
<dbReference type="Proteomes" id="UP000272833">
    <property type="component" value="Unassembled WGS sequence"/>
</dbReference>
<dbReference type="InterPro" id="IPR013762">
    <property type="entry name" value="Integrase-like_cat_sf"/>
</dbReference>
<sequence length="414" mass="47720">MKVKRYQFNSLPFVSIVDEADCPIDPYVSCYLNGPLAAKSANTRLRYANELIFVLQYFSAKKINLVERVASGEFISQKEYMQFYEACFLNKGYKDEASKIKSFDMNNKHLRNVIAANQKGIARVAGETLQGRVRRLRQFLVWLFEQFHDVINVSEIVRNKFTRLVSKIRLDEEGIGRNRSQKVGDPEESVIPDDVFIRLLEMVQPSSPNNPFKASKIRNYLILNLLVQSGVRRGALAKLKVSDFNFFGTCDQISIYRSGNDSTDTRSEKPNQKTKAHMATVEKALMEHTRFYIDHVRSVFLRAQTHDFLFVSENDSKGTAGLPLSLKAINAIFQKLSRVLGFHVHPHILRHKWNEIIDEKAEKIGVDPFLLEDMRKYAMGWSQNTTMTSVYNDKRLALKVRNLTRSHQDKVDKK</sequence>
<evidence type="ECO:0000256" key="3">
    <source>
        <dbReference type="ARBA" id="ARBA00023125"/>
    </source>
</evidence>
<dbReference type="AlphaFoldDB" id="A0A427HIF4"/>
<dbReference type="InterPro" id="IPR050090">
    <property type="entry name" value="Tyrosine_recombinase_XerCD"/>
</dbReference>
<comment type="caution">
    <text evidence="6">The sequence shown here is derived from an EMBL/GenBank/DDBJ whole genome shotgun (WGS) entry which is preliminary data.</text>
</comment>
<dbReference type="EMBL" id="RHRS01000034">
    <property type="protein sequence ID" value="RRW34385.1"/>
    <property type="molecule type" value="Genomic_DNA"/>
</dbReference>
<gene>
    <name evidence="6" type="ORF">EGJ44_14005</name>
</gene>
<evidence type="ECO:0000256" key="2">
    <source>
        <dbReference type="ARBA" id="ARBA00022908"/>
    </source>
</evidence>
<dbReference type="CDD" id="cd00397">
    <property type="entry name" value="DNA_BRE_C"/>
    <property type="match status" value="1"/>
</dbReference>